<protein>
    <submittedName>
        <fullName evidence="4">Uncharacterized protein</fullName>
    </submittedName>
</protein>
<feature type="compositionally biased region" description="Polar residues" evidence="2">
    <location>
        <begin position="236"/>
        <end position="247"/>
    </location>
</feature>
<feature type="region of interest" description="Disordered" evidence="2">
    <location>
        <begin position="231"/>
        <end position="289"/>
    </location>
</feature>
<feature type="compositionally biased region" description="Basic and acidic residues" evidence="2">
    <location>
        <begin position="248"/>
        <end position="283"/>
    </location>
</feature>
<evidence type="ECO:0000313" key="4">
    <source>
        <dbReference type="EMBL" id="CCD20248.1"/>
    </source>
</evidence>
<keyword evidence="5" id="KW-1185">Reference proteome</keyword>
<proteinExistence type="predicted"/>
<name>F9WRR4_TRYVY</name>
<organism evidence="4 5">
    <name type="scientific">Trypanosoma vivax (strain Y486)</name>
    <dbReference type="NCBI Taxonomy" id="1055687"/>
    <lineage>
        <taxon>Eukaryota</taxon>
        <taxon>Discoba</taxon>
        <taxon>Euglenozoa</taxon>
        <taxon>Kinetoplastea</taxon>
        <taxon>Metakinetoplastina</taxon>
        <taxon>Trypanosomatida</taxon>
        <taxon>Trypanosomatidae</taxon>
        <taxon>Trypanosoma</taxon>
        <taxon>Duttonella</taxon>
    </lineage>
</organism>
<keyword evidence="3" id="KW-0812">Transmembrane</keyword>
<dbReference type="VEuPathDB" id="TriTrypDB:TvY486_0030200"/>
<feature type="coiled-coil region" evidence="1">
    <location>
        <begin position="189"/>
        <end position="216"/>
    </location>
</feature>
<keyword evidence="3" id="KW-0472">Membrane</keyword>
<keyword evidence="3" id="KW-1133">Transmembrane helix</keyword>
<gene>
    <name evidence="4" type="ORF">TvY486_0030200</name>
</gene>
<dbReference type="EMBL" id="CAEX01005166">
    <property type="protein sequence ID" value="CCD20248.1"/>
    <property type="molecule type" value="Genomic_DNA"/>
</dbReference>
<evidence type="ECO:0000313" key="5">
    <source>
        <dbReference type="Proteomes" id="UP000009027"/>
    </source>
</evidence>
<evidence type="ECO:0000256" key="1">
    <source>
        <dbReference type="SAM" id="Coils"/>
    </source>
</evidence>
<accession>F9WRR4</accession>
<sequence>MLGDSGRRVVGAERHRAVACAAEAHGRAGNNGTRRVEACSRAGSRAFEEGIYGTAEAGQISTFDRHEQANRGTPNTEGGHALAKDISYLCGTQVHSNAHACIVEQTRAAVTSGADKFWAEYAKPLCMEDATPGSTADARAAIRNWQSILATAKASAAVTGSEHFTFGKTKGVKITLKGKKEVVAWQTSLEEAASAMEEAASKATEAESMLSRAVAQANAFCQHVAQEKGAKARGAQTRTAQGSMTEQTKQRDEKEESQGETSIAHRQDRTEKQGEPEASRAQRESTAPSRCRLLSAVALAVGMALTPATLALATLAP</sequence>
<dbReference type="Proteomes" id="UP000009027">
    <property type="component" value="Unassembled WGS sequence"/>
</dbReference>
<keyword evidence="1" id="KW-0175">Coiled coil</keyword>
<evidence type="ECO:0000256" key="2">
    <source>
        <dbReference type="SAM" id="MobiDB-lite"/>
    </source>
</evidence>
<reference evidence="4 5" key="1">
    <citation type="journal article" date="2012" name="Proc. Natl. Acad. Sci. U.S.A.">
        <title>Antigenic diversity is generated by distinct evolutionary mechanisms in African trypanosome species.</title>
        <authorList>
            <person name="Jackson A.P."/>
            <person name="Berry A."/>
            <person name="Aslett M."/>
            <person name="Allison H.C."/>
            <person name="Burton P."/>
            <person name="Vavrova-Anderson J."/>
            <person name="Brown R."/>
            <person name="Browne H."/>
            <person name="Corton N."/>
            <person name="Hauser H."/>
            <person name="Gamble J."/>
            <person name="Gilderthorp R."/>
            <person name="Marcello L."/>
            <person name="McQuillan J."/>
            <person name="Otto T.D."/>
            <person name="Quail M.A."/>
            <person name="Sanders M.J."/>
            <person name="van Tonder A."/>
            <person name="Ginger M.L."/>
            <person name="Field M.C."/>
            <person name="Barry J.D."/>
            <person name="Hertz-Fowler C."/>
            <person name="Berriman M."/>
        </authorList>
    </citation>
    <scope>NUCLEOTIDE SEQUENCE</scope>
    <source>
        <strain evidence="4 5">Y486</strain>
    </source>
</reference>
<evidence type="ECO:0000256" key="3">
    <source>
        <dbReference type="SAM" id="Phobius"/>
    </source>
</evidence>
<feature type="transmembrane region" description="Helical" evidence="3">
    <location>
        <begin position="293"/>
        <end position="316"/>
    </location>
</feature>
<dbReference type="AlphaFoldDB" id="F9WRR4"/>